<dbReference type="Pfam" id="PF00690">
    <property type="entry name" value="Cation_ATPase_N"/>
    <property type="match status" value="1"/>
</dbReference>
<dbReference type="Gene3D" id="3.40.1110.10">
    <property type="entry name" value="Calcium-transporting ATPase, cytoplasmic domain N"/>
    <property type="match status" value="1"/>
</dbReference>
<keyword evidence="9 10" id="KW-0472">Membrane</keyword>
<dbReference type="Gene3D" id="2.70.150.10">
    <property type="entry name" value="Calcium-transporting ATPase, cytoplasmic transduction domain A"/>
    <property type="match status" value="1"/>
</dbReference>
<evidence type="ECO:0000259" key="12">
    <source>
        <dbReference type="Pfam" id="PF00689"/>
    </source>
</evidence>
<evidence type="ECO:0000259" key="13">
    <source>
        <dbReference type="Pfam" id="PF00690"/>
    </source>
</evidence>
<dbReference type="GO" id="GO:0005524">
    <property type="term" value="F:ATP binding"/>
    <property type="evidence" value="ECO:0007669"/>
    <property type="project" value="UniProtKB-KW"/>
</dbReference>
<dbReference type="PANTHER" id="PTHR24093">
    <property type="entry name" value="CATION TRANSPORTING ATPASE"/>
    <property type="match status" value="1"/>
</dbReference>
<evidence type="ECO:0000256" key="2">
    <source>
        <dbReference type="ARBA" id="ARBA00022692"/>
    </source>
</evidence>
<dbReference type="PRINTS" id="PR00119">
    <property type="entry name" value="CATATPASE"/>
</dbReference>
<keyword evidence="2 10" id="KW-0812">Transmembrane</keyword>
<evidence type="ECO:0000256" key="6">
    <source>
        <dbReference type="ARBA" id="ARBA00022842"/>
    </source>
</evidence>
<evidence type="ECO:0000256" key="9">
    <source>
        <dbReference type="ARBA" id="ARBA00023136"/>
    </source>
</evidence>
<dbReference type="Gene3D" id="1.20.1110.10">
    <property type="entry name" value="Calcium-transporting ATPase, transmembrane domain"/>
    <property type="match status" value="1"/>
</dbReference>
<dbReference type="AlphaFoldDB" id="Q3SDB3"/>
<comment type="subcellular location">
    <subcellularLocation>
        <location evidence="1">Endomembrane system</location>
        <topology evidence="1">Multi-pass membrane protein</topology>
    </subcellularLocation>
</comment>
<keyword evidence="3" id="KW-0479">Metal-binding</keyword>
<feature type="transmembrane region" description="Helical" evidence="10">
    <location>
        <begin position="879"/>
        <end position="899"/>
    </location>
</feature>
<evidence type="ECO:0000256" key="10">
    <source>
        <dbReference type="SAM" id="Phobius"/>
    </source>
</evidence>
<protein>
    <submittedName>
        <fullName evidence="14">PMCA15 protein</fullName>
    </submittedName>
</protein>
<evidence type="ECO:0000256" key="4">
    <source>
        <dbReference type="ARBA" id="ARBA00022741"/>
    </source>
</evidence>
<dbReference type="InterPro" id="IPR001757">
    <property type="entry name" value="P_typ_ATPase"/>
</dbReference>
<feature type="transmembrane region" description="Helical" evidence="10">
    <location>
        <begin position="806"/>
        <end position="827"/>
    </location>
</feature>
<feature type="transmembrane region" description="Helical" evidence="10">
    <location>
        <begin position="1014"/>
        <end position="1043"/>
    </location>
</feature>
<dbReference type="Pfam" id="PF00689">
    <property type="entry name" value="Cation_ATPase_C"/>
    <property type="match status" value="1"/>
</dbReference>
<evidence type="ECO:0000256" key="7">
    <source>
        <dbReference type="ARBA" id="ARBA00022967"/>
    </source>
</evidence>
<evidence type="ECO:0000256" key="5">
    <source>
        <dbReference type="ARBA" id="ARBA00022840"/>
    </source>
</evidence>
<dbReference type="Gene3D" id="3.40.50.1000">
    <property type="entry name" value="HAD superfamily/HAD-like"/>
    <property type="match status" value="1"/>
</dbReference>
<dbReference type="FunFam" id="3.40.1110.10:FF:000045">
    <property type="entry name" value="Calcium-transporting ATPase"/>
    <property type="match status" value="1"/>
</dbReference>
<dbReference type="CDD" id="cd02081">
    <property type="entry name" value="P-type_ATPase_Ca_PMCA-like"/>
    <property type="match status" value="1"/>
</dbReference>
<dbReference type="InterPro" id="IPR059000">
    <property type="entry name" value="ATPase_P-type_domA"/>
</dbReference>
<dbReference type="PROSITE" id="PS00154">
    <property type="entry name" value="ATPASE_E1_E2"/>
    <property type="match status" value="1"/>
</dbReference>
<dbReference type="InterPro" id="IPR036412">
    <property type="entry name" value="HAD-like_sf"/>
</dbReference>
<feature type="transmembrane region" description="Helical" evidence="10">
    <location>
        <begin position="108"/>
        <end position="128"/>
    </location>
</feature>
<dbReference type="GO" id="GO:0016020">
    <property type="term" value="C:membrane"/>
    <property type="evidence" value="ECO:0007669"/>
    <property type="project" value="InterPro"/>
</dbReference>
<accession>Q3SDB3</accession>
<dbReference type="SFLD" id="SFLDG00002">
    <property type="entry name" value="C1.7:_P-type_atpase_like"/>
    <property type="match status" value="1"/>
</dbReference>
<dbReference type="SFLD" id="SFLDF00027">
    <property type="entry name" value="p-type_atpase"/>
    <property type="match status" value="1"/>
</dbReference>
<dbReference type="FunFam" id="2.70.150.10:FF:000061">
    <property type="entry name" value="Calcium-transporting ATPase"/>
    <property type="match status" value="1"/>
</dbReference>
<dbReference type="PANTHER" id="PTHR24093:SF369">
    <property type="entry name" value="CALCIUM-TRANSPORTING ATPASE"/>
    <property type="match status" value="1"/>
</dbReference>
<keyword evidence="7" id="KW-1278">Translocase</keyword>
<feature type="transmembrane region" description="Helical" evidence="10">
    <location>
        <begin position="134"/>
        <end position="156"/>
    </location>
</feature>
<gene>
    <name evidence="14" type="primary">PMCA15</name>
</gene>
<dbReference type="SFLD" id="SFLDS00003">
    <property type="entry name" value="Haloacid_Dehalogenase"/>
    <property type="match status" value="1"/>
</dbReference>
<name>Q3SDB3_PARTE</name>
<keyword evidence="8 10" id="KW-1133">Transmembrane helix</keyword>
<evidence type="ECO:0000256" key="1">
    <source>
        <dbReference type="ARBA" id="ARBA00004127"/>
    </source>
</evidence>
<dbReference type="SUPFAM" id="SSF81660">
    <property type="entry name" value="Metal cation-transporting ATPase, ATP-binding domain N"/>
    <property type="match status" value="1"/>
</dbReference>
<sequence>MLQVVLSDEQNLSISQELSHQGGSFRISKQTLVKIVSAAQERLFAEEIDELENIDGLHNLEMSLCTSFSKGLKGDDFKEREVLFGNNRKPVIPPKTYLQLLLQALEDFIMRVLLVASIISIVIGVSTADDSHRSLAWIEGFAIFVAVFVCCNVTAVNDYQKERQFQSLNQMADSRKTVTVWRDGCKMDLHQSLVMVGDIIQIFEGMEIPADCFVVEAAELTSDESAMTGETDPIKKDTYENCKKQRDKLKDQQNSCGRHDVSSPVMLSGTKVLSGEGKMIVAVVGDSSCVGKISSLLATEDIQTTPLQEKLEAIAQDVGKFGLASAALILFILLLRFAVERIKENSFEKDHVKEMLNFIIISITVIVVAIPEGLPLAVTLSLAYSTKRMLKDNNLVRKMAACETMGGADMVCSDKTGTLTQNKMFMVSIWNDTLMDIDVYNEQLNLSTYFPTQMHDLYVQTSIVNGTAMIRPEEKGSKTEVAMILFAEKCGIIYEKEREHHVASMKIPFSSKRKRMAMIIGKRLVIKGASEIILEGCNKLHSKSRGIISIDSTIRQSIEKAIESMASQSLRTIGLAYRDLNGTEDLASKNDKGVYDVETENLTLIAIVGIKDILRPEVPGAVANCKTAGIKVRMVTGDNKITAKAIAKECGILIDEEHSLVLEGPDFVNRIGGVVCKWCKTATCDCPRDQSTAKQIGKPVRVDTIQNGEEFDKLYPFLDVLARSRPEDKYALVTGLLERGHVVAVTGDGTNDAPALKKADVGFAMGIAGTEVARESASIILLDDNFSSIVKAVMWGRNIYDSIKKFLQFQLTVNVVAVTLTLISSVLLKQEVLEPIQMLWVNLIMDTFASLALATETPTPELLQRKPHNRNEYMISQKMFKHIIGQAIYQMIIMLVLLFSAQDFIPEYHGQEDGTSDFEGKLQYKYSNTLYDANLNSHSCPNHQDYCNLISFSTDYYVDGSENYETFYKETYIPSRQFTLIFNTFVMMQLFNFMNARRIKDEPNIFQGIFTNILFPIIVIGILTLQIILVTFGGIVFHCYTFYGLRIEQWLICVAFGSGGLFVRMILRLLPDPKLAFLDKLGHKENEGHKVASPTAQNNVSYQIQVIRQESELANLNDHAQESRMI</sequence>
<feature type="transmembrane region" description="Helical" evidence="10">
    <location>
        <begin position="1049"/>
        <end position="1067"/>
    </location>
</feature>
<dbReference type="Pfam" id="PF13246">
    <property type="entry name" value="Cation_ATPase"/>
    <property type="match status" value="1"/>
</dbReference>
<dbReference type="SUPFAM" id="SSF81665">
    <property type="entry name" value="Calcium ATPase, transmembrane domain M"/>
    <property type="match status" value="1"/>
</dbReference>
<dbReference type="InterPro" id="IPR023299">
    <property type="entry name" value="ATPase_P-typ_cyto_dom_N"/>
</dbReference>
<feature type="transmembrane region" description="Helical" evidence="10">
    <location>
        <begin position="321"/>
        <end position="339"/>
    </location>
</feature>
<dbReference type="InterPro" id="IPR004014">
    <property type="entry name" value="ATPase_P-typ_cation-transptr_N"/>
</dbReference>
<keyword evidence="4" id="KW-0547">Nucleotide-binding</keyword>
<feature type="domain" description="Cation-transporting P-type ATPase N-terminal" evidence="13">
    <location>
        <begin position="56"/>
        <end position="120"/>
    </location>
</feature>
<dbReference type="InterPro" id="IPR044492">
    <property type="entry name" value="P_typ_ATPase_HD_dom"/>
</dbReference>
<feature type="transmembrane region" description="Helical" evidence="10">
    <location>
        <begin position="977"/>
        <end position="994"/>
    </location>
</feature>
<dbReference type="InterPro" id="IPR008250">
    <property type="entry name" value="ATPase_P-typ_transduc_dom_A_sf"/>
</dbReference>
<proteinExistence type="predicted"/>
<dbReference type="GO" id="GO:0016887">
    <property type="term" value="F:ATP hydrolysis activity"/>
    <property type="evidence" value="ECO:0007669"/>
    <property type="project" value="InterPro"/>
</dbReference>
<dbReference type="InterPro" id="IPR018303">
    <property type="entry name" value="ATPase_P-typ_P_site"/>
</dbReference>
<dbReference type="InterPro" id="IPR023298">
    <property type="entry name" value="ATPase_P-typ_TM_dom_sf"/>
</dbReference>
<organism evidence="14">
    <name type="scientific">Paramecium tetraurelia</name>
    <dbReference type="NCBI Taxonomy" id="5888"/>
    <lineage>
        <taxon>Eukaryota</taxon>
        <taxon>Sar</taxon>
        <taxon>Alveolata</taxon>
        <taxon>Ciliophora</taxon>
        <taxon>Intramacronucleata</taxon>
        <taxon>Oligohymenophorea</taxon>
        <taxon>Peniculida</taxon>
        <taxon>Parameciidae</taxon>
        <taxon>Paramecium</taxon>
    </lineage>
</organism>
<reference evidence="14" key="2">
    <citation type="submission" date="2005-09" db="EMBL/GenBank/DDBJ databases">
        <title>Plasma membrane calcium ATPase of Paramecium tetraurelia: possible roles in chemosensory transduction.</title>
        <authorList>
            <person name="Yano J."/>
            <person name="Valentine M."/>
            <person name="Keiser M."/>
            <person name="Pan Y."/>
            <person name="Zhukovaskaya M."/>
            <person name="Preston R.R."/>
            <person name="Ray K."/>
            <person name="Chandran S."/>
            <person name="Well R."/>
            <person name="van Houten J.L."/>
        </authorList>
    </citation>
    <scope>NUCLEOTIDE SEQUENCE</scope>
</reference>
<dbReference type="InterPro" id="IPR006068">
    <property type="entry name" value="ATPase_P-typ_cation-transptr_C"/>
</dbReference>
<dbReference type="EMBL" id="CR933344">
    <property type="protein sequence ID" value="CAI44450.1"/>
    <property type="molecule type" value="Genomic_DNA"/>
</dbReference>
<feature type="transmembrane region" description="Helical" evidence="10">
    <location>
        <begin position="359"/>
        <end position="384"/>
    </location>
</feature>
<evidence type="ECO:0000313" key="14">
    <source>
        <dbReference type="EMBL" id="CAI44450.1"/>
    </source>
</evidence>
<dbReference type="FunFam" id="3.40.50.1000:FF:000191">
    <property type="entry name" value="Calcium-transporting ATPase"/>
    <property type="match status" value="1"/>
</dbReference>
<feature type="domain" description="P-type ATPase A" evidence="11">
    <location>
        <begin position="175"/>
        <end position="297"/>
    </location>
</feature>
<dbReference type="Pfam" id="PF00122">
    <property type="entry name" value="E1-E2_ATPase"/>
    <property type="match status" value="1"/>
</dbReference>
<dbReference type="SUPFAM" id="SSF81653">
    <property type="entry name" value="Calcium ATPase, transduction domain A"/>
    <property type="match status" value="1"/>
</dbReference>
<keyword evidence="6" id="KW-0460">Magnesium</keyword>
<dbReference type="NCBIfam" id="TIGR01494">
    <property type="entry name" value="ATPase_P-type"/>
    <property type="match status" value="2"/>
</dbReference>
<evidence type="ECO:0000259" key="11">
    <source>
        <dbReference type="Pfam" id="PF00122"/>
    </source>
</evidence>
<reference evidence="14" key="1">
    <citation type="submission" date="2005-01" db="EMBL/GenBank/DDBJ databases">
        <authorList>
            <person name="Genoscope"/>
        </authorList>
    </citation>
    <scope>NUCLEOTIDE SEQUENCE</scope>
</reference>
<keyword evidence="5" id="KW-0067">ATP-binding</keyword>
<dbReference type="SUPFAM" id="SSF56784">
    <property type="entry name" value="HAD-like"/>
    <property type="match status" value="1"/>
</dbReference>
<evidence type="ECO:0000256" key="3">
    <source>
        <dbReference type="ARBA" id="ARBA00022723"/>
    </source>
</evidence>
<dbReference type="GO" id="GO:0046872">
    <property type="term" value="F:metal ion binding"/>
    <property type="evidence" value="ECO:0007669"/>
    <property type="project" value="UniProtKB-KW"/>
</dbReference>
<feature type="domain" description="Cation-transporting P-type ATPase C-terminal" evidence="12">
    <location>
        <begin position="832"/>
        <end position="1069"/>
    </location>
</feature>
<evidence type="ECO:0000256" key="8">
    <source>
        <dbReference type="ARBA" id="ARBA00022989"/>
    </source>
</evidence>
<dbReference type="GO" id="GO:0012505">
    <property type="term" value="C:endomembrane system"/>
    <property type="evidence" value="ECO:0007669"/>
    <property type="project" value="UniProtKB-SubCell"/>
</dbReference>
<dbReference type="PRINTS" id="PR00121">
    <property type="entry name" value="NAKATPASE"/>
</dbReference>
<dbReference type="InterPro" id="IPR023214">
    <property type="entry name" value="HAD_sf"/>
</dbReference>